<evidence type="ECO:0000256" key="5">
    <source>
        <dbReference type="ARBA" id="ARBA00022813"/>
    </source>
</evidence>
<dbReference type="Gene3D" id="1.25.40.690">
    <property type="match status" value="1"/>
</dbReference>
<feature type="compositionally biased region" description="Low complexity" evidence="11">
    <location>
        <begin position="218"/>
        <end position="235"/>
    </location>
</feature>
<accession>A0A0L0NPW7</accession>
<keyword evidence="5" id="KW-0068">Autocatalytic cleavage</keyword>
<evidence type="ECO:0000313" key="13">
    <source>
        <dbReference type="EMBL" id="KND96044.1"/>
    </source>
</evidence>
<feature type="compositionally biased region" description="Basic and acidic residues" evidence="11">
    <location>
        <begin position="412"/>
        <end position="440"/>
    </location>
</feature>
<dbReference type="Pfam" id="PF12110">
    <property type="entry name" value="Nup96"/>
    <property type="match status" value="2"/>
</dbReference>
<protein>
    <recommendedName>
        <fullName evidence="12">Peptidase S59 domain-containing protein</fullName>
    </recommendedName>
</protein>
<gene>
    <name evidence="13" type="ORF">QG37_07668</name>
</gene>
<dbReference type="GO" id="GO:0044614">
    <property type="term" value="C:nuclear pore cytoplasmic filaments"/>
    <property type="evidence" value="ECO:0007669"/>
    <property type="project" value="TreeGrafter"/>
</dbReference>
<dbReference type="EMBL" id="LGST01000061">
    <property type="protein sequence ID" value="KND96044.1"/>
    <property type="molecule type" value="Genomic_DNA"/>
</dbReference>
<feature type="region of interest" description="Disordered" evidence="11">
    <location>
        <begin position="208"/>
        <end position="240"/>
    </location>
</feature>
<dbReference type="SUPFAM" id="SSF82215">
    <property type="entry name" value="C-terminal autoproteolytic domain of nucleoporin nup98"/>
    <property type="match status" value="1"/>
</dbReference>
<comment type="subcellular location">
    <subcellularLocation>
        <location evidence="2">Nucleus membrane</location>
        <topology evidence="2">Peripheral membrane protein</topology>
        <orientation evidence="2">Nucleoplasmic side</orientation>
    </subcellularLocation>
    <subcellularLocation>
        <location evidence="1">Nucleus</location>
        <location evidence="1">Nuclear pore complex</location>
    </subcellularLocation>
</comment>
<dbReference type="GO" id="GO:0000973">
    <property type="term" value="P:post-transcriptional tethering of RNA polymerase II gene DNA at nuclear periphery"/>
    <property type="evidence" value="ECO:0007669"/>
    <property type="project" value="TreeGrafter"/>
</dbReference>
<keyword evidence="6" id="KW-0509">mRNA transport</keyword>
<evidence type="ECO:0000256" key="10">
    <source>
        <dbReference type="ARBA" id="ARBA00023242"/>
    </source>
</evidence>
<evidence type="ECO:0000256" key="8">
    <source>
        <dbReference type="ARBA" id="ARBA00023010"/>
    </source>
</evidence>
<reference evidence="14" key="1">
    <citation type="journal article" date="2015" name="BMC Genomics">
        <title>Draft genome of a commonly misdiagnosed multidrug resistant pathogen Candida auris.</title>
        <authorList>
            <person name="Chatterjee S."/>
            <person name="Alampalli S.V."/>
            <person name="Nageshan R.K."/>
            <person name="Chettiar S.T."/>
            <person name="Joshi S."/>
            <person name="Tatu U.S."/>
        </authorList>
    </citation>
    <scope>NUCLEOTIDE SEQUENCE [LARGE SCALE GENOMIC DNA]</scope>
    <source>
        <strain evidence="14">6684</strain>
    </source>
</reference>
<dbReference type="GO" id="GO:0031965">
    <property type="term" value="C:nuclear membrane"/>
    <property type="evidence" value="ECO:0007669"/>
    <property type="project" value="UniProtKB-SubCell"/>
</dbReference>
<keyword evidence="8" id="KW-0811">Translocation</keyword>
<feature type="compositionally biased region" description="Low complexity" evidence="11">
    <location>
        <begin position="19"/>
        <end position="32"/>
    </location>
</feature>
<dbReference type="VEuPathDB" id="FungiDB:CJI96_0004540"/>
<evidence type="ECO:0000256" key="11">
    <source>
        <dbReference type="SAM" id="MobiDB-lite"/>
    </source>
</evidence>
<dbReference type="InterPro" id="IPR037665">
    <property type="entry name" value="Nucleoporin_S59-like"/>
</dbReference>
<evidence type="ECO:0000259" key="12">
    <source>
        <dbReference type="PROSITE" id="PS51434"/>
    </source>
</evidence>
<dbReference type="Pfam" id="PF13634">
    <property type="entry name" value="Nucleoporin_FG"/>
    <property type="match status" value="2"/>
</dbReference>
<keyword evidence="9" id="KW-0906">Nuclear pore complex</keyword>
<dbReference type="VEuPathDB" id="FungiDB:QG37_07668"/>
<evidence type="ECO:0000256" key="7">
    <source>
        <dbReference type="ARBA" id="ARBA00022927"/>
    </source>
</evidence>
<organism evidence="13 14">
    <name type="scientific">Candidozyma auris</name>
    <name type="common">Yeast</name>
    <name type="synonym">Candida auris</name>
    <dbReference type="NCBI Taxonomy" id="498019"/>
    <lineage>
        <taxon>Eukaryota</taxon>
        <taxon>Fungi</taxon>
        <taxon>Dikarya</taxon>
        <taxon>Ascomycota</taxon>
        <taxon>Saccharomycotina</taxon>
        <taxon>Pichiomycetes</taxon>
        <taxon>Metschnikowiaceae</taxon>
        <taxon>Candidozyma</taxon>
    </lineage>
</organism>
<dbReference type="Proteomes" id="UP000037122">
    <property type="component" value="Unassembled WGS sequence"/>
</dbReference>
<feature type="domain" description="Peptidase S59" evidence="12">
    <location>
        <begin position="439"/>
        <end position="579"/>
    </location>
</feature>
<feature type="region of interest" description="Disordered" evidence="11">
    <location>
        <begin position="405"/>
        <end position="441"/>
    </location>
</feature>
<evidence type="ECO:0000256" key="1">
    <source>
        <dbReference type="ARBA" id="ARBA00004567"/>
    </source>
</evidence>
<sequence>MNFGSSTWNNSTGFGATANSNTASAAPTAPTTGLFGNSTQNNQNNLFGNTQKPGSGLFSNTQDSSNKKPNGGLFGNASSSQPSGGLFGNSSTSTGGGLFGNSNTGGSNSTGLFGNTSAPNTSSGTTGSSLFNKPAASGTSGGGLFGSSNTGGSTGGLFGNKSNTTATSATGSGSGGLFGSSNTANGIGAGTGGGLFNSGNSSSVFNKPAASGGLFGNTSSTQQPQPQAPQSSVATNDPYNSGKILSAIQRSTDTMPASLTGSLFASSEPPLHLPSISGPVKQPQRKSSLLGKLAQTFNIFRYTSDLAASNSSVGKLKGLFTQSNYIRENVGTLPSLNLGVKKPQKPHARQPIENKSVGEMKRLVIQSRPHKFHQINADKVFSAKKRRVLILSLDNQLLGDAYEDVDVDDSTNDSHKHGDAIKKDRSPVEDGKSETTEDPKGYWCSPSIAELEKMTREQLSSVDSFIVGRKSKGQIAYIFPVDLTTIFDRCRVNDIPVSSVLFDDIIKIEDGIVKVYFDYEAAKPPISRELNVPAIITLKSEPKKRSLDEHIKRLKRVVGAEFVTYDPIEHYWTFKVKHFSVWGLIEDSEEDDETEEQKRIREIKKKQDAEEDESTKQYSRIYENPEYQNELKRQKVIKQSEGIPGAWDYGSIAKHDSSLAIKQRLVEDEITRQMQLYKEEQSANALAANVSDITVQSSSEDEDEEDELALAVPAAYTDSSKFDYLKQIVSVLPPYTDMRNLVDEKAYEPVLDSDEAFHAISKRADLPTSDDWLVQLELSNDINSALTPYTAIPRKSGLALRNVSDIMFSDFNKSSVGMDQVSTPIKEMPAAEEFKPDFDITSMTKLVQTLLLNATVKPRQNGLPFVRIPPRTTFAELSAIDVADTDLLNLASILFDPVEIKESEQSKNTDEQRDRIVTHLKSIKRRRELSKWLQKHNKSSFPTSNDNLERILYKVLNGEIKDAIEISLSSKNAHLATVLATLDANDAVAKRMAKSQLAAWPAEDQLVPDPIRQIYQILSGDFDKVVVSYKPAIKLGVLVHYSSVIQPLHKILDKVDFDDDKSSLASLLRVYLEFTLNGKEAAGRLLQKSNINIVVKWMLAEVLDLDPKTQDLVCEAFGKDLERVTLWKEAIFIYAMTNDDTAASKLLRRAVLDNIKHIKGDSVDEEEYLATVLVIPRSLIYEAVAEEKNREKDYWGKGDALVTAGLWEQAHENIVKQIGPAAVIEENQASWARLMSIIDRFPDNGRIIPSWNQGGGLFAAYFHALLAEENLEDPDRERVTFLLENLAQYRSEGDFKQHAALCIMAKTVGDLALFSLTATSDLKEKLMAIEMGENEKSYFQARFAAID</sequence>
<evidence type="ECO:0000256" key="9">
    <source>
        <dbReference type="ARBA" id="ARBA00023132"/>
    </source>
</evidence>
<feature type="region of interest" description="Disordered" evidence="11">
    <location>
        <begin position="591"/>
        <end position="618"/>
    </location>
</feature>
<dbReference type="GO" id="GO:0006405">
    <property type="term" value="P:RNA export from nucleus"/>
    <property type="evidence" value="ECO:0007669"/>
    <property type="project" value="TreeGrafter"/>
</dbReference>
<dbReference type="GO" id="GO:0017056">
    <property type="term" value="F:structural constituent of nuclear pore"/>
    <property type="evidence" value="ECO:0007669"/>
    <property type="project" value="InterPro"/>
</dbReference>
<keyword evidence="4" id="KW-0813">Transport</keyword>
<evidence type="ECO:0000256" key="4">
    <source>
        <dbReference type="ARBA" id="ARBA00022448"/>
    </source>
</evidence>
<evidence type="ECO:0000256" key="2">
    <source>
        <dbReference type="ARBA" id="ARBA00004620"/>
    </source>
</evidence>
<dbReference type="VEuPathDB" id="FungiDB:CJJ09_004625"/>
<keyword evidence="10" id="KW-0539">Nucleus</keyword>
<evidence type="ECO:0000256" key="3">
    <source>
        <dbReference type="ARBA" id="ARBA00008926"/>
    </source>
</evidence>
<feature type="region of interest" description="Disordered" evidence="11">
    <location>
        <begin position="19"/>
        <end position="135"/>
    </location>
</feature>
<dbReference type="GO" id="GO:0044613">
    <property type="term" value="C:nuclear pore central transport channel"/>
    <property type="evidence" value="ECO:0007669"/>
    <property type="project" value="UniProtKB-ARBA"/>
</dbReference>
<dbReference type="PANTHER" id="PTHR23198:SF6">
    <property type="entry name" value="NUCLEAR PORE COMPLEX PROTEIN NUP98-NUP96"/>
    <property type="match status" value="1"/>
</dbReference>
<dbReference type="Gene3D" id="3.30.1610.10">
    <property type="entry name" value="Peptidase S59, nucleoporin"/>
    <property type="match status" value="1"/>
</dbReference>
<dbReference type="VEuPathDB" id="FungiDB:CJJ07_002796"/>
<dbReference type="GO" id="GO:0034398">
    <property type="term" value="P:telomere tethering at nuclear periphery"/>
    <property type="evidence" value="ECO:0007669"/>
    <property type="project" value="TreeGrafter"/>
</dbReference>
<dbReference type="GO" id="GO:0008139">
    <property type="term" value="F:nuclear localization sequence binding"/>
    <property type="evidence" value="ECO:0007669"/>
    <property type="project" value="TreeGrafter"/>
</dbReference>
<name>A0A0L0NPW7_CANAR</name>
<dbReference type="Pfam" id="PF04096">
    <property type="entry name" value="Nucleoporin2"/>
    <property type="match status" value="1"/>
</dbReference>
<proteinExistence type="inferred from homology"/>
<dbReference type="PROSITE" id="PS51434">
    <property type="entry name" value="NUP_C"/>
    <property type="match status" value="1"/>
</dbReference>
<evidence type="ECO:0000256" key="6">
    <source>
        <dbReference type="ARBA" id="ARBA00022816"/>
    </source>
</evidence>
<comment type="caution">
    <text evidence="13">The sequence shown here is derived from an EMBL/GenBank/DDBJ whole genome shotgun (WGS) entry which is preliminary data.</text>
</comment>
<dbReference type="InterPro" id="IPR025574">
    <property type="entry name" value="Nucleoporin_FG_rpt"/>
</dbReference>
<feature type="compositionally biased region" description="Polar residues" evidence="11">
    <location>
        <begin position="34"/>
        <end position="68"/>
    </location>
</feature>
<dbReference type="InterPro" id="IPR021967">
    <property type="entry name" value="Nup98_C"/>
</dbReference>
<dbReference type="GO" id="GO:0006606">
    <property type="term" value="P:protein import into nucleus"/>
    <property type="evidence" value="ECO:0007669"/>
    <property type="project" value="TreeGrafter"/>
</dbReference>
<dbReference type="InterPro" id="IPR036903">
    <property type="entry name" value="Nup98_auto-Pept-S59_dom_sf"/>
</dbReference>
<evidence type="ECO:0000313" key="14">
    <source>
        <dbReference type="Proteomes" id="UP000037122"/>
    </source>
</evidence>
<feature type="compositionally biased region" description="Basic and acidic residues" evidence="11">
    <location>
        <begin position="596"/>
        <end position="608"/>
    </location>
</feature>
<feature type="compositionally biased region" description="Low complexity" evidence="11">
    <location>
        <begin position="100"/>
        <end position="117"/>
    </location>
</feature>
<comment type="similarity">
    <text evidence="3">Belongs to the nucleoporin GLFG family.</text>
</comment>
<dbReference type="VEuPathDB" id="FungiDB:B9J08_004611"/>
<dbReference type="PANTHER" id="PTHR23198">
    <property type="entry name" value="NUCLEOPORIN"/>
    <property type="match status" value="1"/>
</dbReference>
<dbReference type="GO" id="GO:0003723">
    <property type="term" value="F:RNA binding"/>
    <property type="evidence" value="ECO:0007669"/>
    <property type="project" value="TreeGrafter"/>
</dbReference>
<dbReference type="VEuPathDB" id="FungiDB:CJI97_004841"/>
<feature type="compositionally biased region" description="Polar residues" evidence="11">
    <location>
        <begin position="118"/>
        <end position="131"/>
    </location>
</feature>
<dbReference type="InterPro" id="IPR007230">
    <property type="entry name" value="Nup98_auto-Pept-S59_dom"/>
</dbReference>
<dbReference type="GO" id="GO:0051028">
    <property type="term" value="P:mRNA transport"/>
    <property type="evidence" value="ECO:0007669"/>
    <property type="project" value="UniProtKB-KW"/>
</dbReference>
<keyword evidence="7" id="KW-0653">Protein transport</keyword>